<dbReference type="SMART" id="SM00199">
    <property type="entry name" value="SCY"/>
    <property type="match status" value="1"/>
</dbReference>
<dbReference type="FunFam" id="2.40.50.40:FF:000004">
    <property type="entry name" value="C-X-C motif chemokine"/>
    <property type="match status" value="1"/>
</dbReference>
<dbReference type="Ensembl" id="ENSOANT00000058540.1">
    <property type="protein sequence ID" value="ENSOANP00000043836.1"/>
    <property type="gene ID" value="ENSOANG00000050721.1"/>
</dbReference>
<dbReference type="Proteomes" id="UP000002279">
    <property type="component" value="Chromosome 10"/>
</dbReference>
<dbReference type="PANTHER" id="PTHR12015">
    <property type="entry name" value="SMALL INDUCIBLE CYTOKINE A"/>
    <property type="match status" value="1"/>
</dbReference>
<reference evidence="7 8" key="1">
    <citation type="journal article" date="2008" name="Nature">
        <title>Genome analysis of the platypus reveals unique signatures of evolution.</title>
        <authorList>
            <person name="Warren W.C."/>
            <person name="Hillier L.W."/>
            <person name="Marshall Graves J.A."/>
            <person name="Birney E."/>
            <person name="Ponting C.P."/>
            <person name="Grutzner F."/>
            <person name="Belov K."/>
            <person name="Miller W."/>
            <person name="Clarke L."/>
            <person name="Chinwalla A.T."/>
            <person name="Yang S.P."/>
            <person name="Heger A."/>
            <person name="Locke D.P."/>
            <person name="Miethke P."/>
            <person name="Waters P.D."/>
            <person name="Veyrunes F."/>
            <person name="Fulton L."/>
            <person name="Fulton B."/>
            <person name="Graves T."/>
            <person name="Wallis J."/>
            <person name="Puente X.S."/>
            <person name="Lopez-Otin C."/>
            <person name="Ordonez G.R."/>
            <person name="Eichler E.E."/>
            <person name="Chen L."/>
            <person name="Cheng Z."/>
            <person name="Deakin J.E."/>
            <person name="Alsop A."/>
            <person name="Thompson K."/>
            <person name="Kirby P."/>
            <person name="Papenfuss A.T."/>
            <person name="Wakefield M.J."/>
            <person name="Olender T."/>
            <person name="Lancet D."/>
            <person name="Huttley G.A."/>
            <person name="Smit A.F."/>
            <person name="Pask A."/>
            <person name="Temple-Smith P."/>
            <person name="Batzer M.A."/>
            <person name="Walker J.A."/>
            <person name="Konkel M.K."/>
            <person name="Harris R.S."/>
            <person name="Whittington C.M."/>
            <person name="Wong E.S."/>
            <person name="Gemmell N.J."/>
            <person name="Buschiazzo E."/>
            <person name="Vargas Jentzsch I.M."/>
            <person name="Merkel A."/>
            <person name="Schmitz J."/>
            <person name="Zemann A."/>
            <person name="Churakov G."/>
            <person name="Kriegs J.O."/>
            <person name="Brosius J."/>
            <person name="Murchison E.P."/>
            <person name="Sachidanandam R."/>
            <person name="Smith C."/>
            <person name="Hannon G.J."/>
            <person name="Tsend-Ayush E."/>
            <person name="McMillan D."/>
            <person name="Attenborough R."/>
            <person name="Rens W."/>
            <person name="Ferguson-Smith M."/>
            <person name="Lefevre C.M."/>
            <person name="Sharp J.A."/>
            <person name="Nicholas K.R."/>
            <person name="Ray D.A."/>
            <person name="Kube M."/>
            <person name="Reinhardt R."/>
            <person name="Pringle T.H."/>
            <person name="Taylor J."/>
            <person name="Jones R.C."/>
            <person name="Nixon B."/>
            <person name="Dacheux J.L."/>
            <person name="Niwa H."/>
            <person name="Sekita Y."/>
            <person name="Huang X."/>
            <person name="Stark A."/>
            <person name="Kheradpour P."/>
            <person name="Kellis M."/>
            <person name="Flicek P."/>
            <person name="Chen Y."/>
            <person name="Webber C."/>
            <person name="Hardison R."/>
            <person name="Nelson J."/>
            <person name="Hallsworth-Pepin K."/>
            <person name="Delehaunty K."/>
            <person name="Markovic C."/>
            <person name="Minx P."/>
            <person name="Feng Y."/>
            <person name="Kremitzki C."/>
            <person name="Mitreva M."/>
            <person name="Glasscock J."/>
            <person name="Wylie T."/>
            <person name="Wohldmann P."/>
            <person name="Thiru P."/>
            <person name="Nhan M.N."/>
            <person name="Pohl C.S."/>
            <person name="Smith S.M."/>
            <person name="Hou S."/>
            <person name="Nefedov M."/>
            <person name="de Jong P.J."/>
            <person name="Renfree M.B."/>
            <person name="Mardis E.R."/>
            <person name="Wilson R.K."/>
        </authorList>
    </citation>
    <scope>NUCLEOTIDE SEQUENCE [LARGE SCALE GENOMIC DNA]</scope>
    <source>
        <strain evidence="7 8">Glennie</strain>
    </source>
</reference>
<dbReference type="PRINTS" id="PR00436">
    <property type="entry name" value="INTERLEUKIN8"/>
</dbReference>
<reference evidence="7" key="2">
    <citation type="submission" date="2025-08" db="UniProtKB">
        <authorList>
            <consortium name="Ensembl"/>
        </authorList>
    </citation>
    <scope>IDENTIFICATION</scope>
    <source>
        <strain evidence="7">Glennie</strain>
    </source>
</reference>
<dbReference type="InterPro" id="IPR036048">
    <property type="entry name" value="Interleukin_8-like_sf"/>
</dbReference>
<dbReference type="AlphaFoldDB" id="A0A6I8NS81"/>
<dbReference type="GO" id="GO:0071222">
    <property type="term" value="P:cellular response to lipopolysaccharide"/>
    <property type="evidence" value="ECO:0000318"/>
    <property type="project" value="GO_Central"/>
</dbReference>
<dbReference type="GO" id="GO:0030593">
    <property type="term" value="P:neutrophil chemotaxis"/>
    <property type="evidence" value="ECO:0000318"/>
    <property type="project" value="GO_Central"/>
</dbReference>
<dbReference type="GO" id="GO:0006954">
    <property type="term" value="P:inflammatory response"/>
    <property type="evidence" value="ECO:0000318"/>
    <property type="project" value="GO_Central"/>
</dbReference>
<evidence type="ECO:0000256" key="5">
    <source>
        <dbReference type="SAM" id="MobiDB-lite"/>
    </source>
</evidence>
<evidence type="ECO:0000313" key="7">
    <source>
        <dbReference type="Ensembl" id="ENSOANP00000043836.1"/>
    </source>
</evidence>
<dbReference type="PRINTS" id="PR00437">
    <property type="entry name" value="SMALLCYTKCXC"/>
</dbReference>
<dbReference type="PANTHER" id="PTHR12015:SF201">
    <property type="entry name" value="C-X-C MOTIF CHEMOKINE 6"/>
    <property type="match status" value="1"/>
</dbReference>
<keyword evidence="4" id="KW-0964">Secreted</keyword>
<evidence type="ECO:0000256" key="2">
    <source>
        <dbReference type="ARBA" id="ARBA00010665"/>
    </source>
</evidence>
<feature type="region of interest" description="Disordered" evidence="5">
    <location>
        <begin position="1"/>
        <end position="45"/>
    </location>
</feature>
<dbReference type="Gene3D" id="2.40.50.40">
    <property type="match status" value="1"/>
</dbReference>
<evidence type="ECO:0000256" key="1">
    <source>
        <dbReference type="ARBA" id="ARBA00004613"/>
    </source>
</evidence>
<dbReference type="GO" id="GO:0045236">
    <property type="term" value="F:CXCR chemokine receptor binding"/>
    <property type="evidence" value="ECO:0000318"/>
    <property type="project" value="GO_Central"/>
</dbReference>
<dbReference type="Bgee" id="ENSOANG00000050721">
    <property type="expression patterns" value="Expressed in ovary and 6 other cell types or tissues"/>
</dbReference>
<dbReference type="InterPro" id="IPR001811">
    <property type="entry name" value="Chemokine_IL8-like_dom"/>
</dbReference>
<protein>
    <recommendedName>
        <fullName evidence="6">Chemokine interleukin-8-like domain-containing protein</fullName>
    </recommendedName>
</protein>
<accession>A0A6I8NS81</accession>
<evidence type="ECO:0000256" key="3">
    <source>
        <dbReference type="ARBA" id="ARBA00022514"/>
    </source>
</evidence>
<keyword evidence="3" id="KW-0202">Cytokine</keyword>
<dbReference type="CDD" id="cd00273">
    <property type="entry name" value="Chemokine_CXC"/>
    <property type="match status" value="1"/>
</dbReference>
<evidence type="ECO:0000313" key="8">
    <source>
        <dbReference type="Proteomes" id="UP000002279"/>
    </source>
</evidence>
<comment type="subcellular location">
    <subcellularLocation>
        <location evidence="1">Secreted</location>
    </subcellularLocation>
</comment>
<organism evidence="7 8">
    <name type="scientific">Ornithorhynchus anatinus</name>
    <name type="common">Duckbill platypus</name>
    <dbReference type="NCBI Taxonomy" id="9258"/>
    <lineage>
        <taxon>Eukaryota</taxon>
        <taxon>Metazoa</taxon>
        <taxon>Chordata</taxon>
        <taxon>Craniata</taxon>
        <taxon>Vertebrata</taxon>
        <taxon>Euteleostomi</taxon>
        <taxon>Mammalia</taxon>
        <taxon>Monotremata</taxon>
        <taxon>Ornithorhynchidae</taxon>
        <taxon>Ornithorhynchus</taxon>
    </lineage>
</organism>
<proteinExistence type="inferred from homology"/>
<comment type="similarity">
    <text evidence="2">Belongs to the intercrine alpha (chemokine CxC) family.</text>
</comment>
<dbReference type="GO" id="GO:0061844">
    <property type="term" value="P:antimicrobial humoral immune response mediated by antimicrobial peptide"/>
    <property type="evidence" value="ECO:0000318"/>
    <property type="project" value="GO_Central"/>
</dbReference>
<dbReference type="GO" id="GO:0008009">
    <property type="term" value="F:chemokine activity"/>
    <property type="evidence" value="ECO:0000318"/>
    <property type="project" value="GO_Central"/>
</dbReference>
<dbReference type="InterPro" id="IPR033899">
    <property type="entry name" value="CXC_Chemokine_domain"/>
</dbReference>
<dbReference type="Pfam" id="PF00048">
    <property type="entry name" value="IL8"/>
    <property type="match status" value="1"/>
</dbReference>
<evidence type="ECO:0000259" key="6">
    <source>
        <dbReference type="SMART" id="SM00199"/>
    </source>
</evidence>
<dbReference type="InterPro" id="IPR039809">
    <property type="entry name" value="Chemokine_b/g/d"/>
</dbReference>
<evidence type="ECO:0000256" key="4">
    <source>
        <dbReference type="ARBA" id="ARBA00022525"/>
    </source>
</evidence>
<name>A0A6I8NS81_ORNAN</name>
<sequence>MSVEEGNGESHKFVAAGPASHPRPPDPRDPQTRERSPSPDAARDLPVPLTCQVSLSLSAPPGLPLLPGRCRCVEFHNEHIHPRSFSKLEVFAASSLCEQVEIIVTLKNGKATCLKADSPKVMKLMNIIKKRWVRGGRRGEGAGPGWRGAARSFDGICRALPRAPY</sequence>
<dbReference type="InterPro" id="IPR001089">
    <property type="entry name" value="Chemokine_CXC"/>
</dbReference>
<feature type="compositionally biased region" description="Basic and acidic residues" evidence="5">
    <location>
        <begin position="23"/>
        <end position="43"/>
    </location>
</feature>
<dbReference type="InParanoid" id="A0A6I8NS81"/>
<feature type="domain" description="Chemokine interleukin-8-like" evidence="6">
    <location>
        <begin position="67"/>
        <end position="128"/>
    </location>
</feature>
<keyword evidence="8" id="KW-1185">Reference proteome</keyword>
<reference evidence="7" key="3">
    <citation type="submission" date="2025-09" db="UniProtKB">
        <authorList>
            <consortium name="Ensembl"/>
        </authorList>
    </citation>
    <scope>IDENTIFICATION</scope>
    <source>
        <strain evidence="7">Glennie</strain>
    </source>
</reference>
<dbReference type="SUPFAM" id="SSF54117">
    <property type="entry name" value="Interleukin 8-like chemokines"/>
    <property type="match status" value="1"/>
</dbReference>
<dbReference type="GO" id="GO:0005615">
    <property type="term" value="C:extracellular space"/>
    <property type="evidence" value="ECO:0000318"/>
    <property type="project" value="GO_Central"/>
</dbReference>